<gene>
    <name evidence="4" type="ordered locus">Huta_0935</name>
</gene>
<dbReference type="GeneID" id="8383208"/>
<dbReference type="PANTHER" id="PTHR43693:SF1">
    <property type="entry name" value="PROTEIN PHOSPHATASE CHEZ"/>
    <property type="match status" value="1"/>
</dbReference>
<organism evidence="4 5">
    <name type="scientific">Halorhabdus utahensis (strain DSM 12940 / JCM 11049 / AX-2)</name>
    <dbReference type="NCBI Taxonomy" id="519442"/>
    <lineage>
        <taxon>Archaea</taxon>
        <taxon>Methanobacteriati</taxon>
        <taxon>Methanobacteriota</taxon>
        <taxon>Stenosarchaea group</taxon>
        <taxon>Halobacteria</taxon>
        <taxon>Halobacteriales</taxon>
        <taxon>Haloarculaceae</taxon>
        <taxon>Halorhabdus</taxon>
    </lineage>
</organism>
<evidence type="ECO:0000256" key="1">
    <source>
        <dbReference type="ARBA" id="ARBA00022500"/>
    </source>
</evidence>
<protein>
    <submittedName>
        <fullName evidence="4">CheC, inhibitor of MCP methylation</fullName>
    </submittedName>
</protein>
<keyword evidence="2" id="KW-0378">Hydrolase</keyword>
<dbReference type="SUPFAM" id="SSF103039">
    <property type="entry name" value="CheC-like"/>
    <property type="match status" value="1"/>
</dbReference>
<dbReference type="EMBL" id="CP001687">
    <property type="protein sequence ID" value="ACV11118.1"/>
    <property type="molecule type" value="Genomic_DNA"/>
</dbReference>
<sequence>MPLLIDIRKLRVINQLIKAGAENAATSLGSLAGVESTVEIKSLAFVEPPDIAREIGTDPIYSASIRLNEPPYGVFLLTFYEETAREMAELLTGASVDDEFNQLQESALQEVCNILTSGFIDGIANTLGTTIDMGTPTLRFTGGEEIAEDALSHVRVDSLSIVLDSLVDVTDRDAAFKIRLFLIPDPGAFVNMLDQLELGEIDEDDTEADPVF</sequence>
<evidence type="ECO:0000313" key="5">
    <source>
        <dbReference type="Proteomes" id="UP000002071"/>
    </source>
</evidence>
<dbReference type="eggNOG" id="arCOG02381">
    <property type="taxonomic scope" value="Archaea"/>
</dbReference>
<dbReference type="Gene3D" id="3.40.1550.10">
    <property type="entry name" value="CheC-like"/>
    <property type="match status" value="1"/>
</dbReference>
<evidence type="ECO:0000313" key="4">
    <source>
        <dbReference type="EMBL" id="ACV11118.1"/>
    </source>
</evidence>
<evidence type="ECO:0000256" key="2">
    <source>
        <dbReference type="ARBA" id="ARBA00022801"/>
    </source>
</evidence>
<dbReference type="Proteomes" id="UP000002071">
    <property type="component" value="Chromosome"/>
</dbReference>
<dbReference type="HOGENOM" id="CLU_087860_3_1_2"/>
<dbReference type="STRING" id="519442.Huta_0935"/>
<dbReference type="InterPro" id="IPR050992">
    <property type="entry name" value="CheZ_family_phosphatases"/>
</dbReference>
<feature type="domain" description="CheC-like protein" evidence="3">
    <location>
        <begin position="104"/>
        <end position="138"/>
    </location>
</feature>
<evidence type="ECO:0000259" key="3">
    <source>
        <dbReference type="Pfam" id="PF04509"/>
    </source>
</evidence>
<proteinExistence type="predicted"/>
<accession>C7NUV5</accession>
<dbReference type="AlphaFoldDB" id="C7NUV5"/>
<keyword evidence="5" id="KW-1185">Reference proteome</keyword>
<dbReference type="GO" id="GO:0016787">
    <property type="term" value="F:hydrolase activity"/>
    <property type="evidence" value="ECO:0007669"/>
    <property type="project" value="UniProtKB-KW"/>
</dbReference>
<keyword evidence="1" id="KW-0145">Chemotaxis</keyword>
<dbReference type="CDD" id="cd17911">
    <property type="entry name" value="CheC_ClassIII"/>
    <property type="match status" value="1"/>
</dbReference>
<name>C7NUV5_HALUD</name>
<dbReference type="RefSeq" id="WP_015788695.1">
    <property type="nucleotide sequence ID" value="NC_013158.1"/>
</dbReference>
<dbReference type="InterPro" id="IPR007597">
    <property type="entry name" value="CheC"/>
</dbReference>
<reference evidence="4 5" key="1">
    <citation type="journal article" date="2009" name="Stand. Genomic Sci.">
        <title>Complete genome sequence of Halorhabdus utahensis type strain (AX-2).</title>
        <authorList>
            <person name="Anderson I."/>
            <person name="Tindall B.J."/>
            <person name="Pomrenke H."/>
            <person name="Goker M."/>
            <person name="Lapidus A."/>
            <person name="Nolan M."/>
            <person name="Copeland A."/>
            <person name="Glavina Del Rio T."/>
            <person name="Chen F."/>
            <person name="Tice H."/>
            <person name="Cheng J.F."/>
            <person name="Lucas S."/>
            <person name="Chertkov O."/>
            <person name="Bruce D."/>
            <person name="Brettin T."/>
            <person name="Detter J.C."/>
            <person name="Han C."/>
            <person name="Goodwin L."/>
            <person name="Land M."/>
            <person name="Hauser L."/>
            <person name="Chang Y.J."/>
            <person name="Jeffries C.D."/>
            <person name="Pitluck S."/>
            <person name="Pati A."/>
            <person name="Mavromatis K."/>
            <person name="Ivanova N."/>
            <person name="Ovchinnikova G."/>
            <person name="Chen A."/>
            <person name="Palaniappan K."/>
            <person name="Chain P."/>
            <person name="Rohde M."/>
            <person name="Bristow J."/>
            <person name="Eisen J.A."/>
            <person name="Markowitz V."/>
            <person name="Hugenholtz P."/>
            <person name="Kyrpides N.C."/>
            <person name="Klenk H.P."/>
        </authorList>
    </citation>
    <scope>NUCLEOTIDE SEQUENCE [LARGE SCALE GENOMIC DNA]</scope>
    <source>
        <strain evidence="5">DSM 12940 / JCM 11049 / AX-2</strain>
    </source>
</reference>
<dbReference type="InterPro" id="IPR028976">
    <property type="entry name" value="CheC-like_sf"/>
</dbReference>
<dbReference type="KEGG" id="hut:Huta_0935"/>
<dbReference type="GO" id="GO:0006935">
    <property type="term" value="P:chemotaxis"/>
    <property type="evidence" value="ECO:0007669"/>
    <property type="project" value="UniProtKB-KW"/>
</dbReference>
<dbReference type="Pfam" id="PF04509">
    <property type="entry name" value="CheC"/>
    <property type="match status" value="1"/>
</dbReference>
<dbReference type="PANTHER" id="PTHR43693">
    <property type="entry name" value="PROTEIN PHOSPHATASE CHEZ"/>
    <property type="match status" value="1"/>
</dbReference>
<dbReference type="OrthoDB" id="182374at2157"/>